<proteinExistence type="predicted"/>
<gene>
    <name evidence="1" type="ORF">E2C01_008787</name>
</gene>
<organism evidence="1 2">
    <name type="scientific">Portunus trituberculatus</name>
    <name type="common">Swimming crab</name>
    <name type="synonym">Neptunus trituberculatus</name>
    <dbReference type="NCBI Taxonomy" id="210409"/>
    <lineage>
        <taxon>Eukaryota</taxon>
        <taxon>Metazoa</taxon>
        <taxon>Ecdysozoa</taxon>
        <taxon>Arthropoda</taxon>
        <taxon>Crustacea</taxon>
        <taxon>Multicrustacea</taxon>
        <taxon>Malacostraca</taxon>
        <taxon>Eumalacostraca</taxon>
        <taxon>Eucarida</taxon>
        <taxon>Decapoda</taxon>
        <taxon>Pleocyemata</taxon>
        <taxon>Brachyura</taxon>
        <taxon>Eubrachyura</taxon>
        <taxon>Portunoidea</taxon>
        <taxon>Portunidae</taxon>
        <taxon>Portuninae</taxon>
        <taxon>Portunus</taxon>
    </lineage>
</organism>
<evidence type="ECO:0000313" key="2">
    <source>
        <dbReference type="Proteomes" id="UP000324222"/>
    </source>
</evidence>
<dbReference type="EMBL" id="VSRR010000468">
    <property type="protein sequence ID" value="MPC15981.1"/>
    <property type="molecule type" value="Genomic_DNA"/>
</dbReference>
<protein>
    <submittedName>
        <fullName evidence="1">Uncharacterized protein</fullName>
    </submittedName>
</protein>
<dbReference type="AlphaFoldDB" id="A0A5B7D3X0"/>
<dbReference type="Proteomes" id="UP000324222">
    <property type="component" value="Unassembled WGS sequence"/>
</dbReference>
<reference evidence="1 2" key="1">
    <citation type="submission" date="2019-05" db="EMBL/GenBank/DDBJ databases">
        <title>Another draft genome of Portunus trituberculatus and its Hox gene families provides insights of decapod evolution.</title>
        <authorList>
            <person name="Jeong J.-H."/>
            <person name="Song I."/>
            <person name="Kim S."/>
            <person name="Choi T."/>
            <person name="Kim D."/>
            <person name="Ryu S."/>
            <person name="Kim W."/>
        </authorList>
    </citation>
    <scope>NUCLEOTIDE SEQUENCE [LARGE SCALE GENOMIC DNA]</scope>
    <source>
        <tissue evidence="1">Muscle</tissue>
    </source>
</reference>
<evidence type="ECO:0000313" key="1">
    <source>
        <dbReference type="EMBL" id="MPC15981.1"/>
    </source>
</evidence>
<keyword evidence="2" id="KW-1185">Reference proteome</keyword>
<name>A0A5B7D3X0_PORTR</name>
<comment type="caution">
    <text evidence="1">The sequence shown here is derived from an EMBL/GenBank/DDBJ whole genome shotgun (WGS) entry which is preliminary data.</text>
</comment>
<accession>A0A5B7D3X0</accession>
<sequence>MLSRGPGQPPHENLHQKISCRGKENHLLGRQWERALAAVDGIPHPHVDQSFKKKRPYMMRMFVHDRSRSQSIPV</sequence>